<comment type="caution">
    <text evidence="1">The sequence shown here is derived from an EMBL/GenBank/DDBJ whole genome shotgun (WGS) entry which is preliminary data.</text>
</comment>
<reference evidence="1" key="1">
    <citation type="journal article" date="2014" name="Int. J. Syst. Evol. Microbiol.">
        <title>Complete genome sequence of Corynebacterium casei LMG S-19264T (=DSM 44701T), isolated from a smear-ripened cheese.</title>
        <authorList>
            <consortium name="US DOE Joint Genome Institute (JGI-PGF)"/>
            <person name="Walter F."/>
            <person name="Albersmeier A."/>
            <person name="Kalinowski J."/>
            <person name="Ruckert C."/>
        </authorList>
    </citation>
    <scope>NUCLEOTIDE SEQUENCE</scope>
    <source>
        <strain evidence="1">JCM 4784</strain>
    </source>
</reference>
<sequence length="88" mass="9145">MTLAEGEAIVLHVAGTACPACSGKASVFYDMKASSPDAVLLLPSSFRCFLCSLELNTQEEIFASGARVSALMVPNQAGNITLGESYDG</sequence>
<evidence type="ECO:0000313" key="1">
    <source>
        <dbReference type="EMBL" id="GHE44090.1"/>
    </source>
</evidence>
<name>A0A918ZAW8_9ACTN</name>
<accession>A0A918ZAW8</accession>
<reference evidence="1" key="2">
    <citation type="submission" date="2020-09" db="EMBL/GenBank/DDBJ databases">
        <authorList>
            <person name="Sun Q."/>
            <person name="Ohkuma M."/>
        </authorList>
    </citation>
    <scope>NUCLEOTIDE SEQUENCE</scope>
    <source>
        <strain evidence="1">JCM 4784</strain>
    </source>
</reference>
<organism evidence="1 2">
    <name type="scientific">Streptomyces longispororuber</name>
    <dbReference type="NCBI Taxonomy" id="68230"/>
    <lineage>
        <taxon>Bacteria</taxon>
        <taxon>Bacillati</taxon>
        <taxon>Actinomycetota</taxon>
        <taxon>Actinomycetes</taxon>
        <taxon>Kitasatosporales</taxon>
        <taxon>Streptomycetaceae</taxon>
        <taxon>Streptomyces</taxon>
    </lineage>
</organism>
<keyword evidence="2" id="KW-1185">Reference proteome</keyword>
<dbReference type="AlphaFoldDB" id="A0A918ZAW8"/>
<gene>
    <name evidence="1" type="ORF">GCM10018785_12110</name>
</gene>
<evidence type="ECO:0000313" key="2">
    <source>
        <dbReference type="Proteomes" id="UP000608024"/>
    </source>
</evidence>
<dbReference type="Proteomes" id="UP000608024">
    <property type="component" value="Unassembled WGS sequence"/>
</dbReference>
<dbReference type="EMBL" id="BNBT01000010">
    <property type="protein sequence ID" value="GHE44090.1"/>
    <property type="molecule type" value="Genomic_DNA"/>
</dbReference>
<protein>
    <submittedName>
        <fullName evidence="1">Uncharacterized protein</fullName>
    </submittedName>
</protein>
<proteinExistence type="predicted"/>